<feature type="coiled-coil region" evidence="1">
    <location>
        <begin position="94"/>
        <end position="124"/>
    </location>
</feature>
<keyword evidence="1" id="KW-0175">Coiled coil</keyword>
<feature type="region of interest" description="Disordered" evidence="2">
    <location>
        <begin position="1"/>
        <end position="26"/>
    </location>
</feature>
<protein>
    <recommendedName>
        <fullName evidence="5">BZIP domain-containing protein</fullName>
    </recommendedName>
</protein>
<feature type="region of interest" description="Disordered" evidence="2">
    <location>
        <begin position="127"/>
        <end position="148"/>
    </location>
</feature>
<evidence type="ECO:0008006" key="5">
    <source>
        <dbReference type="Google" id="ProtNLM"/>
    </source>
</evidence>
<gene>
    <name evidence="3" type="ORF">Poli38472_013129</name>
</gene>
<name>A0A8K1C2M0_PYTOL</name>
<proteinExistence type="predicted"/>
<dbReference type="EMBL" id="SPLM01000148">
    <property type="protein sequence ID" value="TMW55238.1"/>
    <property type="molecule type" value="Genomic_DNA"/>
</dbReference>
<sequence>MQSPEHVEKRQNGPVIDPVAEEERKSRMRVHARRSYYRKLNLVQELRGQVEKLEAEYADLVHQVQLQEACAFVTEPDEETSPEAPENESITTMYSGLMNMKKRFRQENEALKQALDEHQRYERLIRLDMPESSSESEQSDDSTSTRSTQEPLIVIPSFLMPITLAFCHELGRQTFDDVTRFRQNPDFMTTGASIFGWRDRSVLQGNLLHFLLKKTYGHVSADELAARSWDFFSKPKSHEIICPASMNPRVFQIQRVEFLFLVSFLKTPEGHLIILRAIKHDLLNPYNNPPGVFEQWMDNYYGWITSERAPGDDEACEMNYGGILPLTTAARSTALMMETLFITMRSESHIIGLNLVTSS</sequence>
<dbReference type="Proteomes" id="UP000794436">
    <property type="component" value="Unassembled WGS sequence"/>
</dbReference>
<feature type="compositionally biased region" description="Low complexity" evidence="2">
    <location>
        <begin position="131"/>
        <end position="148"/>
    </location>
</feature>
<evidence type="ECO:0000256" key="2">
    <source>
        <dbReference type="SAM" id="MobiDB-lite"/>
    </source>
</evidence>
<comment type="caution">
    <text evidence="3">The sequence shown here is derived from an EMBL/GenBank/DDBJ whole genome shotgun (WGS) entry which is preliminary data.</text>
</comment>
<dbReference type="AlphaFoldDB" id="A0A8K1C2M0"/>
<evidence type="ECO:0000313" key="3">
    <source>
        <dbReference type="EMBL" id="TMW55238.1"/>
    </source>
</evidence>
<accession>A0A8K1C2M0</accession>
<feature type="compositionally biased region" description="Basic and acidic residues" evidence="2">
    <location>
        <begin position="1"/>
        <end position="11"/>
    </location>
</feature>
<dbReference type="OrthoDB" id="148089at2759"/>
<evidence type="ECO:0000313" key="4">
    <source>
        <dbReference type="Proteomes" id="UP000794436"/>
    </source>
</evidence>
<evidence type="ECO:0000256" key="1">
    <source>
        <dbReference type="SAM" id="Coils"/>
    </source>
</evidence>
<feature type="coiled-coil region" evidence="1">
    <location>
        <begin position="36"/>
        <end position="63"/>
    </location>
</feature>
<organism evidence="3 4">
    <name type="scientific">Pythium oligandrum</name>
    <name type="common">Mycoparasitic fungus</name>
    <dbReference type="NCBI Taxonomy" id="41045"/>
    <lineage>
        <taxon>Eukaryota</taxon>
        <taxon>Sar</taxon>
        <taxon>Stramenopiles</taxon>
        <taxon>Oomycota</taxon>
        <taxon>Peronosporomycetes</taxon>
        <taxon>Pythiales</taxon>
        <taxon>Pythiaceae</taxon>
        <taxon>Pythium</taxon>
    </lineage>
</organism>
<keyword evidence="4" id="KW-1185">Reference proteome</keyword>
<reference evidence="3" key="1">
    <citation type="submission" date="2019-03" db="EMBL/GenBank/DDBJ databases">
        <title>Long read genome sequence of the mycoparasitic Pythium oligandrum ATCC 38472 isolated from sugarbeet rhizosphere.</title>
        <authorList>
            <person name="Gaulin E."/>
        </authorList>
    </citation>
    <scope>NUCLEOTIDE SEQUENCE</scope>
    <source>
        <strain evidence="3">ATCC 38472_TT</strain>
    </source>
</reference>